<dbReference type="RefSeq" id="WP_085028165.1">
    <property type="nucleotide sequence ID" value="NZ_CP020772.1"/>
</dbReference>
<feature type="transmembrane region" description="Helical" evidence="1">
    <location>
        <begin position="78"/>
        <end position="98"/>
    </location>
</feature>
<organism evidence="2 3">
    <name type="scientific">Halobacillus mangrovi</name>
    <dbReference type="NCBI Taxonomy" id="402384"/>
    <lineage>
        <taxon>Bacteria</taxon>
        <taxon>Bacillati</taxon>
        <taxon>Bacillota</taxon>
        <taxon>Bacilli</taxon>
        <taxon>Bacillales</taxon>
        <taxon>Bacillaceae</taxon>
        <taxon>Halobacillus</taxon>
    </lineage>
</organism>
<protein>
    <submittedName>
        <fullName evidence="2">Uncharacterized protein</fullName>
    </submittedName>
</protein>
<reference evidence="2 3" key="1">
    <citation type="submission" date="2017-04" db="EMBL/GenBank/DDBJ databases">
        <title>The whole genome sequencing and assembly of Halobacillus mangrovi strain.</title>
        <authorList>
            <person name="Lee S.-J."/>
            <person name="Park M.-K."/>
            <person name="Kim J.-Y."/>
            <person name="Lee Y.-J."/>
            <person name="Yi H."/>
            <person name="Bahn Y.-S."/>
            <person name="Kim J.F."/>
            <person name="Lee D.-W."/>
        </authorList>
    </citation>
    <scope>NUCLEOTIDE SEQUENCE [LARGE SCALE GENOMIC DNA]</scope>
    <source>
        <strain evidence="2 3">KTB 131</strain>
    </source>
</reference>
<evidence type="ECO:0000313" key="3">
    <source>
        <dbReference type="Proteomes" id="UP000192527"/>
    </source>
</evidence>
<keyword evidence="3" id="KW-1185">Reference proteome</keyword>
<keyword evidence="1" id="KW-1133">Transmembrane helix</keyword>
<keyword evidence="1" id="KW-0812">Transmembrane</keyword>
<dbReference type="Proteomes" id="UP000192527">
    <property type="component" value="Chromosome"/>
</dbReference>
<proteinExistence type="predicted"/>
<evidence type="ECO:0000313" key="2">
    <source>
        <dbReference type="EMBL" id="ARI76034.1"/>
    </source>
</evidence>
<feature type="transmembrane region" description="Helical" evidence="1">
    <location>
        <begin position="110"/>
        <end position="127"/>
    </location>
</feature>
<accession>A0A1W5ZRW4</accession>
<dbReference type="AlphaFoldDB" id="A0A1W5ZRW4"/>
<evidence type="ECO:0000256" key="1">
    <source>
        <dbReference type="SAM" id="Phobius"/>
    </source>
</evidence>
<dbReference type="EMBL" id="CP020772">
    <property type="protein sequence ID" value="ARI76034.1"/>
    <property type="molecule type" value="Genomic_DNA"/>
</dbReference>
<sequence length="148" mass="16846">MDKKVIGIIAAYTLIMTSLLVATFGADWNPSGYDYSIDGQTLTIEEGLFSKETETVDVSDKQMEAVLFYLEVSKERSLWYTDVTVIGLILPFLLLGFIPERRPFRKFIPKQWYIIIVAAIALLYGAYSVTGHLEHLVQIEEYVSQLLE</sequence>
<dbReference type="STRING" id="402384.HM131_03935"/>
<dbReference type="KEGG" id="hmn:HM131_03935"/>
<name>A0A1W5ZRW4_9BACI</name>
<dbReference type="OrthoDB" id="2971103at2"/>
<feature type="transmembrane region" description="Helical" evidence="1">
    <location>
        <begin position="5"/>
        <end position="26"/>
    </location>
</feature>
<gene>
    <name evidence="2" type="ORF">HM131_03935</name>
</gene>
<keyword evidence="1" id="KW-0472">Membrane</keyword>